<accession>A0ABT1D1L0</accession>
<organism evidence="2 3">
    <name type="scientific">Siccirubricoccus soli</name>
    <dbReference type="NCBI Taxonomy" id="2899147"/>
    <lineage>
        <taxon>Bacteria</taxon>
        <taxon>Pseudomonadati</taxon>
        <taxon>Pseudomonadota</taxon>
        <taxon>Alphaproteobacteria</taxon>
        <taxon>Acetobacterales</taxon>
        <taxon>Roseomonadaceae</taxon>
        <taxon>Siccirubricoccus</taxon>
    </lineage>
</organism>
<reference evidence="2 3" key="1">
    <citation type="submission" date="2021-12" db="EMBL/GenBank/DDBJ databases">
        <title>Siccirubricoccus leaddurans sp. nov., a high concentration Zn2+ tolerance bacterium.</title>
        <authorList>
            <person name="Cao Y."/>
        </authorList>
    </citation>
    <scope>NUCLEOTIDE SEQUENCE [LARGE SCALE GENOMIC DNA]</scope>
    <source>
        <strain evidence="2 3">KC 17139</strain>
    </source>
</reference>
<sequence length="429" mass="46331">MSDEAPPPPDGPRRLPLPVDRLVGESLPSRVARTAKEHGFSRPLRVLKPLGVGTKHLASLALKGADVDHLGEYLGMDPGELDIMCYGDGTTRTVLGHELHADLVAVRTRQACPACLAENAYHRALWDMTFVTACPVHGTRLLDRCPAPCCGKPLGWNLADLAHCSSLSCTGDLREATPPRVPEAELGGVRALYRLLTDGACPEWGEQVAALPVGEQLLLMFHVGLVALGHERVTRPVHFVSRHPDEVHLVLEAGWRACQEWPRGFEALLDKRRARAEEAARKRLDRAASEALRSLIGAAVCRELGPGMVQRRAVLRDDATGGRVQVMTAGNNGVAGTYLFQVRRTQTQELASAPRAHVALGFADRSDFLLVPWGEFAAHLERLGGVPESGPRLLVLRAAPDGTLSPFGAWARPVRRTRRGSGGHGGPGT</sequence>
<protein>
    <submittedName>
        <fullName evidence="2">TniQ family protein</fullName>
    </submittedName>
</protein>
<evidence type="ECO:0000313" key="3">
    <source>
        <dbReference type="Proteomes" id="UP001523392"/>
    </source>
</evidence>
<dbReference type="InterPro" id="IPR009492">
    <property type="entry name" value="TniQ"/>
</dbReference>
<keyword evidence="3" id="KW-1185">Reference proteome</keyword>
<dbReference type="Pfam" id="PF06527">
    <property type="entry name" value="TniQ"/>
    <property type="match status" value="1"/>
</dbReference>
<evidence type="ECO:0000259" key="1">
    <source>
        <dbReference type="Pfam" id="PF06527"/>
    </source>
</evidence>
<feature type="domain" description="TniQ" evidence="1">
    <location>
        <begin position="21"/>
        <end position="141"/>
    </location>
</feature>
<name>A0ABT1D1L0_9PROT</name>
<proteinExistence type="predicted"/>
<dbReference type="Proteomes" id="UP001523392">
    <property type="component" value="Unassembled WGS sequence"/>
</dbReference>
<gene>
    <name evidence="2" type="ORF">JYK14_06260</name>
</gene>
<comment type="caution">
    <text evidence="2">The sequence shown here is derived from an EMBL/GenBank/DDBJ whole genome shotgun (WGS) entry which is preliminary data.</text>
</comment>
<dbReference type="RefSeq" id="WP_252952384.1">
    <property type="nucleotide sequence ID" value="NZ_JAFIRR010000033.1"/>
</dbReference>
<evidence type="ECO:0000313" key="2">
    <source>
        <dbReference type="EMBL" id="MCO6415783.1"/>
    </source>
</evidence>
<dbReference type="EMBL" id="JAFIRR010000033">
    <property type="protein sequence ID" value="MCO6415783.1"/>
    <property type="molecule type" value="Genomic_DNA"/>
</dbReference>